<gene>
    <name evidence="1" type="ORF">NE398_01960</name>
</gene>
<evidence type="ECO:0000313" key="2">
    <source>
        <dbReference type="Proteomes" id="UP001141183"/>
    </source>
</evidence>
<sequence length="176" mass="19806">MKKRKLFFTSSILSLFLFLFSFGNVVYAYSIIYGSKNMPNQYDIQLYPVWNNIDYSTNLSIGKNAWNSSAARVYFNTYSTPTRAPYVKVTDFYFGNTQWHAMAYCYTAANVSPNIQINDSYYPFGGNGAELIAHELGHILRLDDISDSTSLMLSAGYKGNPTPAQDDVNGVNSVYP</sequence>
<evidence type="ECO:0000313" key="1">
    <source>
        <dbReference type="EMBL" id="MDC4238934.1"/>
    </source>
</evidence>
<dbReference type="InterPro" id="IPR024079">
    <property type="entry name" value="MetalloPept_cat_dom_sf"/>
</dbReference>
<dbReference type="Gene3D" id="3.40.390.10">
    <property type="entry name" value="Collagenase (Catalytic Domain)"/>
    <property type="match status" value="1"/>
</dbReference>
<name>A0A9X3XIZ5_9CLOT</name>
<dbReference type="GO" id="GO:0008237">
    <property type="term" value="F:metallopeptidase activity"/>
    <property type="evidence" value="ECO:0007669"/>
    <property type="project" value="InterPro"/>
</dbReference>
<dbReference type="SUPFAM" id="SSF55486">
    <property type="entry name" value="Metalloproteases ('zincins'), catalytic domain"/>
    <property type="match status" value="1"/>
</dbReference>
<protein>
    <submittedName>
        <fullName evidence="1">M10 family metallopeptidase domain-containing protein</fullName>
    </submittedName>
</protein>
<dbReference type="RefSeq" id="WP_008679833.1">
    <property type="nucleotide sequence ID" value="NZ_CABKOG010000003.1"/>
</dbReference>
<dbReference type="Proteomes" id="UP001141183">
    <property type="component" value="Unassembled WGS sequence"/>
</dbReference>
<comment type="caution">
    <text evidence="1">The sequence shown here is derived from an EMBL/GenBank/DDBJ whole genome shotgun (WGS) entry which is preliminary data.</text>
</comment>
<dbReference type="AlphaFoldDB" id="A0A9X3XIZ5"/>
<keyword evidence="2" id="KW-1185">Reference proteome</keyword>
<accession>A0A9X3XIZ5</accession>
<reference evidence="1" key="1">
    <citation type="submission" date="2022-05" db="EMBL/GenBank/DDBJ databases">
        <title>Draft genome sequence of Clostridium tertium strain CP3 isolated from Peru.</title>
        <authorList>
            <person name="Hurtado R."/>
            <person name="Lima L."/>
            <person name="Sousa T."/>
            <person name="Jaiswal A.K."/>
            <person name="Tiwari S."/>
            <person name="Maturrano L."/>
            <person name="Brenig B."/>
            <person name="Azevedo V."/>
        </authorList>
    </citation>
    <scope>NUCLEOTIDE SEQUENCE</scope>
    <source>
        <strain evidence="1">CP3</strain>
    </source>
</reference>
<dbReference type="EMBL" id="JAMRYU010000001">
    <property type="protein sequence ID" value="MDC4238934.1"/>
    <property type="molecule type" value="Genomic_DNA"/>
</dbReference>
<organism evidence="1 2">
    <name type="scientific">Clostridium tertium</name>
    <dbReference type="NCBI Taxonomy" id="1559"/>
    <lineage>
        <taxon>Bacteria</taxon>
        <taxon>Bacillati</taxon>
        <taxon>Bacillota</taxon>
        <taxon>Clostridia</taxon>
        <taxon>Eubacteriales</taxon>
        <taxon>Clostridiaceae</taxon>
        <taxon>Clostridium</taxon>
    </lineage>
</organism>
<proteinExistence type="predicted"/>